<comment type="caution">
    <text evidence="6">Lacks conserved residue(s) required for the propagation of feature annotation.</text>
</comment>
<evidence type="ECO:0000256" key="3">
    <source>
        <dbReference type="ARBA" id="ARBA00022837"/>
    </source>
</evidence>
<evidence type="ECO:0000256" key="4">
    <source>
        <dbReference type="ARBA" id="ARBA00023157"/>
    </source>
</evidence>
<keyword evidence="3" id="KW-0106">Calcium</keyword>
<gene>
    <name evidence="8" type="ORF">J1605_019882</name>
</gene>
<proteinExistence type="predicted"/>
<keyword evidence="9" id="KW-1185">Reference proteome</keyword>
<evidence type="ECO:0000313" key="8">
    <source>
        <dbReference type="EMBL" id="KAJ8792663.1"/>
    </source>
</evidence>
<reference evidence="8 9" key="1">
    <citation type="submission" date="2022-11" db="EMBL/GenBank/DDBJ databases">
        <title>Whole genome sequence of Eschrichtius robustus ER-17-0199.</title>
        <authorList>
            <person name="Bruniche-Olsen A."/>
            <person name="Black A.N."/>
            <person name="Fields C.J."/>
            <person name="Walden K."/>
            <person name="Dewoody J.A."/>
        </authorList>
    </citation>
    <scope>NUCLEOTIDE SEQUENCE [LARGE SCALE GENOMIC DNA]</scope>
    <source>
        <strain evidence="8">ER-17-0199</strain>
        <tissue evidence="8">Blubber</tissue>
    </source>
</reference>
<evidence type="ECO:0000313" key="9">
    <source>
        <dbReference type="Proteomes" id="UP001159641"/>
    </source>
</evidence>
<feature type="domain" description="Pentraxin (PTX)" evidence="7">
    <location>
        <begin position="1"/>
        <end position="116"/>
    </location>
</feature>
<keyword evidence="4" id="KW-1015">Disulfide bond</keyword>
<comment type="caution">
    <text evidence="8">The sequence shown here is derived from an EMBL/GenBank/DDBJ whole genome shotgun (WGS) entry which is preliminary data.</text>
</comment>
<comment type="cofactor">
    <cofactor evidence="1">
        <name>Ca(2+)</name>
        <dbReference type="ChEBI" id="CHEBI:29108"/>
    </cofactor>
</comment>
<sequence>MYPLESFCSWVLYVNGKEKITDCPSVNDGSWHHIAITWTSADGAWKVYIDGKLSDGGMGLSVGSPIPGGGALVLGQEQDKKGEGFNPAESFVGSISQLNLWDYVLSPQQVNSIFSV</sequence>
<evidence type="ECO:0000256" key="6">
    <source>
        <dbReference type="PROSITE-ProRule" id="PRU01172"/>
    </source>
</evidence>
<dbReference type="SUPFAM" id="SSF49899">
    <property type="entry name" value="Concanavalin A-like lectins/glucanases"/>
    <property type="match status" value="1"/>
</dbReference>
<dbReference type="PROSITE" id="PS51828">
    <property type="entry name" value="PTX_2"/>
    <property type="match status" value="1"/>
</dbReference>
<dbReference type="InterPro" id="IPR001759">
    <property type="entry name" value="PTX_dom"/>
</dbReference>
<dbReference type="PRINTS" id="PR00895">
    <property type="entry name" value="PENTAXIN"/>
</dbReference>
<dbReference type="InterPro" id="IPR051360">
    <property type="entry name" value="Neuronal_Pentraxin_Related"/>
</dbReference>
<name>A0AB34HK78_ESCRO</name>
<protein>
    <recommendedName>
        <fullName evidence="7">Pentraxin (PTX) domain-containing protein</fullName>
    </recommendedName>
</protein>
<evidence type="ECO:0000256" key="2">
    <source>
        <dbReference type="ARBA" id="ARBA00022723"/>
    </source>
</evidence>
<evidence type="ECO:0000256" key="1">
    <source>
        <dbReference type="ARBA" id="ARBA00001913"/>
    </source>
</evidence>
<organism evidence="8 9">
    <name type="scientific">Eschrichtius robustus</name>
    <name type="common">California gray whale</name>
    <name type="synonym">Eschrichtius gibbosus</name>
    <dbReference type="NCBI Taxonomy" id="9764"/>
    <lineage>
        <taxon>Eukaryota</taxon>
        <taxon>Metazoa</taxon>
        <taxon>Chordata</taxon>
        <taxon>Craniata</taxon>
        <taxon>Vertebrata</taxon>
        <taxon>Euteleostomi</taxon>
        <taxon>Mammalia</taxon>
        <taxon>Eutheria</taxon>
        <taxon>Laurasiatheria</taxon>
        <taxon>Artiodactyla</taxon>
        <taxon>Whippomorpha</taxon>
        <taxon>Cetacea</taxon>
        <taxon>Mysticeti</taxon>
        <taxon>Eschrichtiidae</taxon>
        <taxon>Eschrichtius</taxon>
    </lineage>
</organism>
<evidence type="ECO:0000256" key="5">
    <source>
        <dbReference type="ARBA" id="ARBA00023180"/>
    </source>
</evidence>
<dbReference type="SMART" id="SM00159">
    <property type="entry name" value="PTX"/>
    <property type="match status" value="1"/>
</dbReference>
<keyword evidence="5" id="KW-0325">Glycoprotein</keyword>
<dbReference type="AlphaFoldDB" id="A0AB34HK78"/>
<dbReference type="EMBL" id="JAIQCJ010001090">
    <property type="protein sequence ID" value="KAJ8792663.1"/>
    <property type="molecule type" value="Genomic_DNA"/>
</dbReference>
<accession>A0AB34HK78</accession>
<dbReference type="InterPro" id="IPR013320">
    <property type="entry name" value="ConA-like_dom_sf"/>
</dbReference>
<dbReference type="Gene3D" id="2.60.120.200">
    <property type="match status" value="1"/>
</dbReference>
<evidence type="ECO:0000259" key="7">
    <source>
        <dbReference type="PROSITE" id="PS51828"/>
    </source>
</evidence>
<dbReference type="GO" id="GO:0046872">
    <property type="term" value="F:metal ion binding"/>
    <property type="evidence" value="ECO:0007669"/>
    <property type="project" value="UniProtKB-KW"/>
</dbReference>
<dbReference type="Pfam" id="PF00354">
    <property type="entry name" value="Pentaxin"/>
    <property type="match status" value="1"/>
</dbReference>
<dbReference type="PANTHER" id="PTHR19277">
    <property type="entry name" value="PENTRAXIN"/>
    <property type="match status" value="1"/>
</dbReference>
<dbReference type="PANTHER" id="PTHR19277:SF125">
    <property type="entry name" value="B6"/>
    <property type="match status" value="1"/>
</dbReference>
<keyword evidence="2" id="KW-0479">Metal-binding</keyword>
<dbReference type="Proteomes" id="UP001159641">
    <property type="component" value="Unassembled WGS sequence"/>
</dbReference>